<gene>
    <name evidence="4" type="ORF">CTheo_7146</name>
</gene>
<sequence>MPTNRTFKVNGGAASKLLKFTSTSGDAFPPLKNVAGDGFRTSRSEWKEFQTYVQDAVATVIDAHAHVDPTQSEVVVKVEKLQRSLGDILKSIEATRRQGRVDRFLNFMKYSDMIAEMTQKLDNVIDLFTFGSAVRTEIIAAKTLKMVENNSQQLSLNKLQYVRGASWDPHRVCLSDTRKNLIDDILSWIDNPRNTNILLLTGVAGSGKSTVAHTISQLCVSQSQLVTSFFFDRETNDRNNPSQLITTITADLAHADPRLATNISSAIDSDRSLTSAPISRQFDQLILQPCQNLQIDRTLVIVLDALDEGCDPELLRILCNDVSRLPSFFRLVLTSRMHPEIGDLRRKSHVQSIELDIDAKENMDDIAVFIPHRLKQVADRHELDDDWPGKKLASLFEARAGGLFLWVATICDFLCTRSDPTAELQKLVSVSSGSNVSAEAKMDRLYTTILQACDWTDEAFVEGYQRLMGTVIATKAPLTLSALSKLFNRTPLVGNLIFRQLSPLLTGLNKTEHTSRPVRFLHLSLRDFLTLRATTSHESRVFAIDEKAHSQTLAHLCLRCLNQELNSNLPDAGYLAQSRREIPSPSIQGISEWVWYACRFWMGHLVDVDPTSSGPVLEEIQEFLKTKFTSWVEIRAVRGKYESISSLIKWVREAKPTCQDLVRGVGGLTSDQASKCLLIANHLDYMDRREEALESCQDAVEIYRLLCSLDQGESSSALASALIDLSFSRRRLGLPNEALSAANEAVELYRQLRVSSPDKFTSELAIGLGNISANLSELGCYNEALEMTQEAIGTWRRIVADDPDKYNPRLAASLHDASNDLANQGHYEEALLAIQEAVDICRKIAADHPDKFTATLAQFLRTLSMRLCSLKRYEQALESSQETVKFFRKLAVDRPIAFASDLALSLETLSIDFTKLGRYEEALKTTQEAVEAFRRLAADRPALFTSRLVSSLLILSAILSGTGQHEEALVAVQEAISIVRGLVDGRPVVFVQLARCLGGQGNILTKLDRPSEAIQVSQEAVQIYRQLANDHPTAYSVELGQSLHNLAVDLSDLDRHEEAVTTVTEAVEIHRGLATNNPTVYTPELAGSLIDLSVYLRDLARHEQAHAAAQEAVELSRRFSVDCPDRAPPLLAQSLYYFSLNLSDLERHQEALIVARESVELYRSLVINGPKNYAEELSMSLTVFADELSAAGAEQEAQAIRDELNALTPKS</sequence>
<evidence type="ECO:0000259" key="3">
    <source>
        <dbReference type="Pfam" id="PF24883"/>
    </source>
</evidence>
<dbReference type="OrthoDB" id="3038309at2759"/>
<evidence type="ECO:0000313" key="4">
    <source>
        <dbReference type="EMBL" id="KAB5589406.1"/>
    </source>
</evidence>
<reference evidence="4 5" key="1">
    <citation type="journal article" date="2019" name="Fungal Biol. Biotechnol.">
        <title>Draft genome sequence of fastidious pathogen Ceratobasidium theobromae, which causes vascular-streak dieback in Theobroma cacao.</title>
        <authorList>
            <person name="Ali S.S."/>
            <person name="Asman A."/>
            <person name="Shao J."/>
            <person name="Firmansyah A.P."/>
            <person name="Susilo A.W."/>
            <person name="Rosmana A."/>
            <person name="McMahon P."/>
            <person name="Junaid M."/>
            <person name="Guest D."/>
            <person name="Kheng T.Y."/>
            <person name="Meinhardt L.W."/>
            <person name="Bailey B.A."/>
        </authorList>
    </citation>
    <scope>NUCLEOTIDE SEQUENCE [LARGE SCALE GENOMIC DNA]</scope>
    <source>
        <strain evidence="4 5">CT2</strain>
    </source>
</reference>
<keyword evidence="1" id="KW-0677">Repeat</keyword>
<dbReference type="AlphaFoldDB" id="A0A5N5QD87"/>
<organism evidence="4 5">
    <name type="scientific">Ceratobasidium theobromae</name>
    <dbReference type="NCBI Taxonomy" id="1582974"/>
    <lineage>
        <taxon>Eukaryota</taxon>
        <taxon>Fungi</taxon>
        <taxon>Dikarya</taxon>
        <taxon>Basidiomycota</taxon>
        <taxon>Agaricomycotina</taxon>
        <taxon>Agaricomycetes</taxon>
        <taxon>Cantharellales</taxon>
        <taxon>Ceratobasidiaceae</taxon>
        <taxon>Ceratobasidium</taxon>
    </lineage>
</organism>
<accession>A0A5N5QD87</accession>
<proteinExistence type="predicted"/>
<dbReference type="InterPro" id="IPR056884">
    <property type="entry name" value="NPHP3-like_N"/>
</dbReference>
<feature type="domain" description="Anaphase-promoting complex subunit 5" evidence="2">
    <location>
        <begin position="1087"/>
        <end position="1117"/>
    </location>
</feature>
<comment type="caution">
    <text evidence="4">The sequence shown here is derived from an EMBL/GenBank/DDBJ whole genome shotgun (WGS) entry which is preliminary data.</text>
</comment>
<evidence type="ECO:0000256" key="1">
    <source>
        <dbReference type="ARBA" id="ARBA00022737"/>
    </source>
</evidence>
<dbReference type="InterPro" id="IPR011990">
    <property type="entry name" value="TPR-like_helical_dom_sf"/>
</dbReference>
<dbReference type="EMBL" id="SSOP01000274">
    <property type="protein sequence ID" value="KAB5589406.1"/>
    <property type="molecule type" value="Genomic_DNA"/>
</dbReference>
<evidence type="ECO:0008006" key="6">
    <source>
        <dbReference type="Google" id="ProtNLM"/>
    </source>
</evidence>
<dbReference type="PANTHER" id="PTHR10039">
    <property type="entry name" value="AMELOGENIN"/>
    <property type="match status" value="1"/>
</dbReference>
<dbReference type="PANTHER" id="PTHR10039:SF14">
    <property type="entry name" value="NACHT DOMAIN-CONTAINING PROTEIN"/>
    <property type="match status" value="1"/>
</dbReference>
<protein>
    <recommendedName>
        <fullName evidence="6">TPR-like protein</fullName>
    </recommendedName>
</protein>
<feature type="domain" description="Nephrocystin 3-like N-terminal" evidence="3">
    <location>
        <begin position="184"/>
        <end position="336"/>
    </location>
</feature>
<dbReference type="Pfam" id="PF13374">
    <property type="entry name" value="TPR_10"/>
    <property type="match status" value="1"/>
</dbReference>
<dbReference type="CDD" id="cd21037">
    <property type="entry name" value="MLKL_NTD"/>
    <property type="match status" value="1"/>
</dbReference>
<keyword evidence="5" id="KW-1185">Reference proteome</keyword>
<dbReference type="InterPro" id="IPR059179">
    <property type="entry name" value="MLKL-like_MCAfunc"/>
</dbReference>
<evidence type="ECO:0000259" key="2">
    <source>
        <dbReference type="Pfam" id="PF12862"/>
    </source>
</evidence>
<dbReference type="InterPro" id="IPR027417">
    <property type="entry name" value="P-loop_NTPase"/>
</dbReference>
<feature type="domain" description="Anaphase-promoting complex subunit 5" evidence="2">
    <location>
        <begin position="1041"/>
        <end position="1071"/>
    </location>
</feature>
<dbReference type="SMART" id="SM00028">
    <property type="entry name" value="TPR"/>
    <property type="match status" value="9"/>
</dbReference>
<dbReference type="Pfam" id="PF24883">
    <property type="entry name" value="NPHP3_N"/>
    <property type="match status" value="1"/>
</dbReference>
<evidence type="ECO:0000313" key="5">
    <source>
        <dbReference type="Proteomes" id="UP000383932"/>
    </source>
</evidence>
<feature type="domain" description="Anaphase-promoting complex subunit 5" evidence="2">
    <location>
        <begin position="713"/>
        <end position="751"/>
    </location>
</feature>
<dbReference type="Gene3D" id="1.25.40.10">
    <property type="entry name" value="Tetratricopeptide repeat domain"/>
    <property type="match status" value="4"/>
</dbReference>
<feature type="domain" description="Anaphase-promoting complex subunit 5" evidence="2">
    <location>
        <begin position="903"/>
        <end position="932"/>
    </location>
</feature>
<dbReference type="Proteomes" id="UP000383932">
    <property type="component" value="Unassembled WGS sequence"/>
</dbReference>
<dbReference type="Gene3D" id="3.40.50.300">
    <property type="entry name" value="P-loop containing nucleotide triphosphate hydrolases"/>
    <property type="match status" value="1"/>
</dbReference>
<dbReference type="SUPFAM" id="SSF52540">
    <property type="entry name" value="P-loop containing nucleoside triphosphate hydrolases"/>
    <property type="match status" value="1"/>
</dbReference>
<dbReference type="SUPFAM" id="SSF48452">
    <property type="entry name" value="TPR-like"/>
    <property type="match status" value="3"/>
</dbReference>
<dbReference type="InterPro" id="IPR019734">
    <property type="entry name" value="TPR_rpt"/>
</dbReference>
<feature type="domain" description="Anaphase-promoting complex subunit 5" evidence="2">
    <location>
        <begin position="949"/>
        <end position="982"/>
    </location>
</feature>
<dbReference type="Pfam" id="PF12862">
    <property type="entry name" value="ANAPC5"/>
    <property type="match status" value="5"/>
</dbReference>
<dbReference type="InterPro" id="IPR026000">
    <property type="entry name" value="Apc5_dom"/>
</dbReference>
<name>A0A5N5QD87_9AGAM</name>